<dbReference type="Proteomes" id="UP001307889">
    <property type="component" value="Chromosome 1"/>
</dbReference>
<protein>
    <submittedName>
        <fullName evidence="1">Uncharacterized protein</fullName>
    </submittedName>
</protein>
<gene>
    <name evidence="1" type="ORF">NTJ_00069</name>
</gene>
<name>A0ABN7A5A9_9HEMI</name>
<evidence type="ECO:0000313" key="2">
    <source>
        <dbReference type="Proteomes" id="UP001307889"/>
    </source>
</evidence>
<accession>A0ABN7A5A9</accession>
<keyword evidence="2" id="KW-1185">Reference proteome</keyword>
<organism evidence="1 2">
    <name type="scientific">Nesidiocoris tenuis</name>
    <dbReference type="NCBI Taxonomy" id="355587"/>
    <lineage>
        <taxon>Eukaryota</taxon>
        <taxon>Metazoa</taxon>
        <taxon>Ecdysozoa</taxon>
        <taxon>Arthropoda</taxon>
        <taxon>Hexapoda</taxon>
        <taxon>Insecta</taxon>
        <taxon>Pterygota</taxon>
        <taxon>Neoptera</taxon>
        <taxon>Paraneoptera</taxon>
        <taxon>Hemiptera</taxon>
        <taxon>Heteroptera</taxon>
        <taxon>Panheteroptera</taxon>
        <taxon>Cimicomorpha</taxon>
        <taxon>Miridae</taxon>
        <taxon>Dicyphina</taxon>
        <taxon>Nesidiocoris</taxon>
    </lineage>
</organism>
<sequence length="68" mass="7204">MKALARSLSIGPASIMTLTNSAAIVQNAFLHIASPRKLTNILESTQLTLGNAYMSTSQDPLWGISSSL</sequence>
<dbReference type="EMBL" id="AP028909">
    <property type="protein sequence ID" value="BES87264.1"/>
    <property type="molecule type" value="Genomic_DNA"/>
</dbReference>
<evidence type="ECO:0000313" key="1">
    <source>
        <dbReference type="EMBL" id="BES87264.1"/>
    </source>
</evidence>
<reference evidence="1 2" key="1">
    <citation type="submission" date="2023-09" db="EMBL/GenBank/DDBJ databases">
        <title>Nesidiocoris tenuis whole genome shotgun sequence.</title>
        <authorList>
            <person name="Shibata T."/>
            <person name="Shimoda M."/>
            <person name="Kobayashi T."/>
            <person name="Uehara T."/>
        </authorList>
    </citation>
    <scope>NUCLEOTIDE SEQUENCE [LARGE SCALE GENOMIC DNA]</scope>
    <source>
        <strain evidence="1 2">Japan</strain>
    </source>
</reference>
<proteinExistence type="predicted"/>